<evidence type="ECO:0000313" key="3">
    <source>
        <dbReference type="Proteomes" id="UP000285710"/>
    </source>
</evidence>
<evidence type="ECO:0000313" key="2">
    <source>
        <dbReference type="EMBL" id="RWR05311.1"/>
    </source>
</evidence>
<dbReference type="NCBIfam" id="NF041925">
    <property type="entry name" value="QatC"/>
    <property type="match status" value="1"/>
</dbReference>
<dbReference type="InterPro" id="IPR018317">
    <property type="entry name" value="QueC"/>
</dbReference>
<keyword evidence="3" id="KW-1185">Reference proteome</keyword>
<reference evidence="2 3" key="2">
    <citation type="submission" date="2019-01" db="EMBL/GenBank/DDBJ databases">
        <authorList>
            <person name="Li Y."/>
        </authorList>
    </citation>
    <scope>NUCLEOTIDE SEQUENCE [LARGE SCALE GENOMIC DNA]</scope>
    <source>
        <strain evidence="2 3">2D-5</strain>
    </source>
</reference>
<protein>
    <recommendedName>
        <fullName evidence="4">7-cyano-7-deazaguanine synthase</fullName>
    </recommendedName>
</protein>
<comment type="caution">
    <text evidence="2">The sequence shown here is derived from an EMBL/GenBank/DDBJ whole genome shotgun (WGS) entry which is preliminary data.</text>
</comment>
<dbReference type="Pfam" id="PF06508">
    <property type="entry name" value="QueC"/>
    <property type="match status" value="1"/>
</dbReference>
<gene>
    <name evidence="2" type="ORF">D2T33_20020</name>
</gene>
<accession>A0A443IKP9</accession>
<reference evidence="2 3" key="1">
    <citation type="submission" date="2019-01" db="EMBL/GenBank/DDBJ databases">
        <title>Sinorhodobacter populi sp. nov. isolated from the symptomatic bark tissue of Populus euramericana canker.</title>
        <authorList>
            <person name="Xu G."/>
        </authorList>
    </citation>
    <scope>NUCLEOTIDE SEQUENCE [LARGE SCALE GENOMIC DNA]</scope>
    <source>
        <strain evidence="2 3">2D-5</strain>
    </source>
</reference>
<dbReference type="AlphaFoldDB" id="A0A443IKP9"/>
<evidence type="ECO:0008006" key="4">
    <source>
        <dbReference type="Google" id="ProtNLM"/>
    </source>
</evidence>
<dbReference type="Gene3D" id="3.40.50.620">
    <property type="entry name" value="HUPs"/>
    <property type="match status" value="1"/>
</dbReference>
<dbReference type="Proteomes" id="UP000285710">
    <property type="component" value="Unassembled WGS sequence"/>
</dbReference>
<keyword evidence="1" id="KW-0671">Queuosine biosynthesis</keyword>
<sequence length="408" mass="44573">MRQATGSVGNQLSAAVASLGVRIDERVFDFLTIALAVIAADTFIDRDQWAANGWSREIELDIPLAQPAIWTPVLPALKKALDFLSGDQWGISLQSGGPRPPNQAAILRKRKKIGIGAADCVSLFSGGLDSLLGVSKLVADGRTPVLVSHSYRGDKSYQRDLVPRIGKQLPWFEANAHPVKTGGGPHDTSMRTRSLGFLAYGVVVASAVASTRGAAQGQIDLFVPENGFIALNAPLTRRRVGSHSTRTTHPYFLNLIQEVLNAVGLPVRLTNEFRHYTKGEMMDEAAQAGRPTDIFSRTVSCGKWKRKNTQCGYCVPCLIRKAAFFKAGIDDHTRYRYDVAEAWRDPKIRDDLLAVVLAARNGTEDSRARAIASGPLPFEIVERDGWFSVNERGLSEVSEYLRSKGITG</sequence>
<dbReference type="EMBL" id="SAUW01000038">
    <property type="protein sequence ID" value="RWR05311.1"/>
    <property type="molecule type" value="Genomic_DNA"/>
</dbReference>
<proteinExistence type="predicted"/>
<evidence type="ECO:0000256" key="1">
    <source>
        <dbReference type="ARBA" id="ARBA00022785"/>
    </source>
</evidence>
<organism evidence="2 3">
    <name type="scientific">Paenirhodobacter populi</name>
    <dbReference type="NCBI Taxonomy" id="2306993"/>
    <lineage>
        <taxon>Bacteria</taxon>
        <taxon>Pseudomonadati</taxon>
        <taxon>Pseudomonadota</taxon>
        <taxon>Alphaproteobacteria</taxon>
        <taxon>Rhodobacterales</taxon>
        <taxon>Rhodobacter group</taxon>
        <taxon>Paenirhodobacter</taxon>
    </lineage>
</organism>
<dbReference type="GO" id="GO:0008616">
    <property type="term" value="P:tRNA queuosine(34) biosynthetic process"/>
    <property type="evidence" value="ECO:0007669"/>
    <property type="project" value="UniProtKB-KW"/>
</dbReference>
<name>A0A443IKP9_9RHOB</name>
<dbReference type="InterPro" id="IPR014729">
    <property type="entry name" value="Rossmann-like_a/b/a_fold"/>
</dbReference>
<dbReference type="InterPro" id="IPR049676">
    <property type="entry name" value="QatC"/>
</dbReference>
<dbReference type="SUPFAM" id="SSF52402">
    <property type="entry name" value="Adenine nucleotide alpha hydrolases-like"/>
    <property type="match status" value="1"/>
</dbReference>